<dbReference type="Proteomes" id="UP000054097">
    <property type="component" value="Unassembled WGS sequence"/>
</dbReference>
<evidence type="ECO:0000256" key="2">
    <source>
        <dbReference type="ARBA" id="ARBA00006175"/>
    </source>
</evidence>
<reference evidence="9 10" key="1">
    <citation type="submission" date="2014-04" db="EMBL/GenBank/DDBJ databases">
        <authorList>
            <consortium name="DOE Joint Genome Institute"/>
            <person name="Kuo A."/>
            <person name="Zuccaro A."/>
            <person name="Kohler A."/>
            <person name="Nagy L.G."/>
            <person name="Floudas D."/>
            <person name="Copeland A."/>
            <person name="Barry K.W."/>
            <person name="Cichocki N."/>
            <person name="Veneault-Fourrey C."/>
            <person name="LaButti K."/>
            <person name="Lindquist E.A."/>
            <person name="Lipzen A."/>
            <person name="Lundell T."/>
            <person name="Morin E."/>
            <person name="Murat C."/>
            <person name="Sun H."/>
            <person name="Tunlid A."/>
            <person name="Henrissat B."/>
            <person name="Grigoriev I.V."/>
            <person name="Hibbett D.S."/>
            <person name="Martin F."/>
            <person name="Nordberg H.P."/>
            <person name="Cantor M.N."/>
            <person name="Hua S.X."/>
        </authorList>
    </citation>
    <scope>NUCLEOTIDE SEQUENCE [LARGE SCALE GENOMIC DNA]</scope>
    <source>
        <strain evidence="9 10">MAFF 305830</strain>
    </source>
</reference>
<proteinExistence type="inferred from homology"/>
<dbReference type="HOGENOM" id="CLU_020019_1_4_1"/>
<accession>A0A0C2WAB1</accession>
<comment type="similarity">
    <text evidence="2 6">Belongs to the MIP/aquaporin (TC 1.A.8) family.</text>
</comment>
<comment type="subcellular location">
    <subcellularLocation>
        <location evidence="1">Membrane</location>
        <topology evidence="1">Multi-pass membrane protein</topology>
    </subcellularLocation>
</comment>
<keyword evidence="10" id="KW-1185">Reference proteome</keyword>
<dbReference type="PANTHER" id="PTHR19139">
    <property type="entry name" value="AQUAPORIN TRANSPORTER"/>
    <property type="match status" value="1"/>
</dbReference>
<dbReference type="SUPFAM" id="SSF81338">
    <property type="entry name" value="Aquaporin-like"/>
    <property type="match status" value="1"/>
</dbReference>
<organism evidence="9 10">
    <name type="scientific">Serendipita vermifera MAFF 305830</name>
    <dbReference type="NCBI Taxonomy" id="933852"/>
    <lineage>
        <taxon>Eukaryota</taxon>
        <taxon>Fungi</taxon>
        <taxon>Dikarya</taxon>
        <taxon>Basidiomycota</taxon>
        <taxon>Agaricomycotina</taxon>
        <taxon>Agaricomycetes</taxon>
        <taxon>Sebacinales</taxon>
        <taxon>Serendipitaceae</taxon>
        <taxon>Serendipita</taxon>
    </lineage>
</organism>
<name>A0A0C2WAB1_SERVB</name>
<dbReference type="OrthoDB" id="3222at2759"/>
<evidence type="ECO:0008006" key="11">
    <source>
        <dbReference type="Google" id="ProtNLM"/>
    </source>
</evidence>
<dbReference type="STRING" id="933852.A0A0C2WAB1"/>
<keyword evidence="3 6" id="KW-0812">Transmembrane</keyword>
<keyword evidence="6" id="KW-0813">Transport</keyword>
<sequence>MELVLTRPQLSQFVFLLLALGAIQSVDLGVAKTQGVEIAENGPRSTERNIYVSVAAGVSLLGSAWMFYRTTGGLFNPSVTLALRLIGQITTMQLVLYIIAQLVGSIAASAVILGLFPGPLFIRSKLGEGTSLAQGVFLEMFATSILILAILMLAAEKSRATPMAPIGISMTLFACHLFSISATGTSLNPARTFGPAVITGFRSDHWVYWVGPFAGSCLSVAFYAWLKQCVFIVLFSLILTKT</sequence>
<dbReference type="InterPro" id="IPR000425">
    <property type="entry name" value="MIP"/>
</dbReference>
<evidence type="ECO:0000256" key="1">
    <source>
        <dbReference type="ARBA" id="ARBA00004141"/>
    </source>
</evidence>
<dbReference type="GO" id="GO:0015250">
    <property type="term" value="F:water channel activity"/>
    <property type="evidence" value="ECO:0007669"/>
    <property type="project" value="TreeGrafter"/>
</dbReference>
<dbReference type="PRINTS" id="PR00783">
    <property type="entry name" value="MINTRINSICP"/>
</dbReference>
<reference evidence="10" key="2">
    <citation type="submission" date="2015-01" db="EMBL/GenBank/DDBJ databases">
        <title>Evolutionary Origins and Diversification of the Mycorrhizal Mutualists.</title>
        <authorList>
            <consortium name="DOE Joint Genome Institute"/>
            <consortium name="Mycorrhizal Genomics Consortium"/>
            <person name="Kohler A."/>
            <person name="Kuo A."/>
            <person name="Nagy L.G."/>
            <person name="Floudas D."/>
            <person name="Copeland A."/>
            <person name="Barry K.W."/>
            <person name="Cichocki N."/>
            <person name="Veneault-Fourrey C."/>
            <person name="LaButti K."/>
            <person name="Lindquist E.A."/>
            <person name="Lipzen A."/>
            <person name="Lundell T."/>
            <person name="Morin E."/>
            <person name="Murat C."/>
            <person name="Riley R."/>
            <person name="Ohm R."/>
            <person name="Sun H."/>
            <person name="Tunlid A."/>
            <person name="Henrissat B."/>
            <person name="Grigoriev I.V."/>
            <person name="Hibbett D.S."/>
            <person name="Martin F."/>
        </authorList>
    </citation>
    <scope>NUCLEOTIDE SEQUENCE [LARGE SCALE GENOMIC DNA]</scope>
    <source>
        <strain evidence="10">MAFF 305830</strain>
    </source>
</reference>
<feature type="chain" id="PRO_5002157884" description="Aquaporin" evidence="8">
    <location>
        <begin position="26"/>
        <end position="242"/>
    </location>
</feature>
<feature type="transmembrane region" description="Helical" evidence="7">
    <location>
        <begin position="136"/>
        <end position="154"/>
    </location>
</feature>
<evidence type="ECO:0000256" key="7">
    <source>
        <dbReference type="SAM" id="Phobius"/>
    </source>
</evidence>
<evidence type="ECO:0000256" key="3">
    <source>
        <dbReference type="ARBA" id="ARBA00022692"/>
    </source>
</evidence>
<keyword evidence="4 7" id="KW-1133">Transmembrane helix</keyword>
<evidence type="ECO:0000256" key="8">
    <source>
        <dbReference type="SAM" id="SignalP"/>
    </source>
</evidence>
<dbReference type="InterPro" id="IPR034294">
    <property type="entry name" value="Aquaporin_transptr"/>
</dbReference>
<keyword evidence="5 7" id="KW-0472">Membrane</keyword>
<evidence type="ECO:0000256" key="4">
    <source>
        <dbReference type="ARBA" id="ARBA00022989"/>
    </source>
</evidence>
<dbReference type="AlphaFoldDB" id="A0A0C2WAB1"/>
<protein>
    <recommendedName>
        <fullName evidence="11">Aquaporin</fullName>
    </recommendedName>
</protein>
<feature type="signal peptide" evidence="8">
    <location>
        <begin position="1"/>
        <end position="25"/>
    </location>
</feature>
<evidence type="ECO:0000313" key="10">
    <source>
        <dbReference type="Proteomes" id="UP000054097"/>
    </source>
</evidence>
<evidence type="ECO:0000313" key="9">
    <source>
        <dbReference type="EMBL" id="KIM23383.1"/>
    </source>
</evidence>
<evidence type="ECO:0000256" key="5">
    <source>
        <dbReference type="ARBA" id="ARBA00023136"/>
    </source>
</evidence>
<dbReference type="GO" id="GO:0005886">
    <property type="term" value="C:plasma membrane"/>
    <property type="evidence" value="ECO:0007669"/>
    <property type="project" value="TreeGrafter"/>
</dbReference>
<dbReference type="PANTHER" id="PTHR19139:SF199">
    <property type="entry name" value="MIP17260P"/>
    <property type="match status" value="1"/>
</dbReference>
<gene>
    <name evidence="9" type="ORF">M408DRAFT_321077</name>
</gene>
<feature type="transmembrane region" description="Helical" evidence="7">
    <location>
        <begin position="206"/>
        <end position="239"/>
    </location>
</feature>
<dbReference type="Pfam" id="PF00230">
    <property type="entry name" value="MIP"/>
    <property type="match status" value="1"/>
</dbReference>
<dbReference type="Gene3D" id="1.20.1080.10">
    <property type="entry name" value="Glycerol uptake facilitator protein"/>
    <property type="match status" value="1"/>
</dbReference>
<keyword evidence="8" id="KW-0732">Signal</keyword>
<evidence type="ECO:0000256" key="6">
    <source>
        <dbReference type="RuleBase" id="RU000477"/>
    </source>
</evidence>
<dbReference type="InterPro" id="IPR023271">
    <property type="entry name" value="Aquaporin-like"/>
</dbReference>
<feature type="transmembrane region" description="Helical" evidence="7">
    <location>
        <begin position="166"/>
        <end position="186"/>
    </location>
</feature>
<dbReference type="EMBL" id="KN824338">
    <property type="protein sequence ID" value="KIM23383.1"/>
    <property type="molecule type" value="Genomic_DNA"/>
</dbReference>
<feature type="transmembrane region" description="Helical" evidence="7">
    <location>
        <begin position="94"/>
        <end position="116"/>
    </location>
</feature>